<organism evidence="1">
    <name type="scientific">viral metagenome</name>
    <dbReference type="NCBI Taxonomy" id="1070528"/>
    <lineage>
        <taxon>unclassified sequences</taxon>
        <taxon>metagenomes</taxon>
        <taxon>organismal metagenomes</taxon>
    </lineage>
</organism>
<reference evidence="1" key="1">
    <citation type="submission" date="2020-03" db="EMBL/GenBank/DDBJ databases">
        <title>The deep terrestrial virosphere.</title>
        <authorList>
            <person name="Holmfeldt K."/>
            <person name="Nilsson E."/>
            <person name="Simone D."/>
            <person name="Lopez-Fernandez M."/>
            <person name="Wu X."/>
            <person name="de Brujin I."/>
            <person name="Lundin D."/>
            <person name="Andersson A."/>
            <person name="Bertilsson S."/>
            <person name="Dopson M."/>
        </authorList>
    </citation>
    <scope>NUCLEOTIDE SEQUENCE</scope>
    <source>
        <strain evidence="1">MM415A00192</strain>
    </source>
</reference>
<evidence type="ECO:0000313" key="1">
    <source>
        <dbReference type="EMBL" id="QJA84457.1"/>
    </source>
</evidence>
<proteinExistence type="predicted"/>
<dbReference type="EMBL" id="MT142529">
    <property type="protein sequence ID" value="QJA84457.1"/>
    <property type="molecule type" value="Genomic_DNA"/>
</dbReference>
<accession>A0A6M3KQV6</accession>
<gene>
    <name evidence="1" type="ORF">MM415A00192_0066</name>
</gene>
<name>A0A6M3KQV6_9ZZZZ</name>
<dbReference type="AlphaFoldDB" id="A0A6M3KQV6"/>
<protein>
    <submittedName>
        <fullName evidence="1">Uncharacterized protein</fullName>
    </submittedName>
</protein>
<sequence length="59" mass="6474">MSAKSRKQMAILSIVEGRIPFIPLGRYQVYIYKTEIKGGSIELTARIISSSVGEGEKDG</sequence>